<evidence type="ECO:0000259" key="4">
    <source>
        <dbReference type="Pfam" id="PF01923"/>
    </source>
</evidence>
<dbReference type="eggNOG" id="arCOG00489">
    <property type="taxonomic scope" value="Archaea"/>
</dbReference>
<accession>A3MT04</accession>
<keyword evidence="6" id="KW-1185">Reference proteome</keyword>
<dbReference type="OrthoDB" id="25825at2157"/>
<dbReference type="HOGENOM" id="CLU_1514696_0_0_2"/>
<evidence type="ECO:0000256" key="1">
    <source>
        <dbReference type="ARBA" id="ARBA00022679"/>
    </source>
</evidence>
<dbReference type="InterPro" id="IPR016030">
    <property type="entry name" value="CblAdoTrfase-like"/>
</dbReference>
<dbReference type="AlphaFoldDB" id="A3MT04"/>
<protein>
    <recommendedName>
        <fullName evidence="4">Cobalamin adenosyltransferase-like domain-containing protein</fullName>
    </recommendedName>
</protein>
<dbReference type="SUPFAM" id="SSF89028">
    <property type="entry name" value="Cobalamin adenosyltransferase-like"/>
    <property type="match status" value="1"/>
</dbReference>
<reference evidence="5" key="1">
    <citation type="submission" date="2007-02" db="EMBL/GenBank/DDBJ databases">
        <title>Complete sequence of Pyrobaculum calidifontis JCM 11548.</title>
        <authorList>
            <consortium name="US DOE Joint Genome Institute"/>
            <person name="Copeland A."/>
            <person name="Lucas S."/>
            <person name="Lapidus A."/>
            <person name="Barry K."/>
            <person name="Glavina del Rio T."/>
            <person name="Dalin E."/>
            <person name="Tice H."/>
            <person name="Pitluck S."/>
            <person name="Chain P."/>
            <person name="Malfatti S."/>
            <person name="Shin M."/>
            <person name="Vergez L."/>
            <person name="Schmutz J."/>
            <person name="Larimer F."/>
            <person name="Land M."/>
            <person name="Hauser L."/>
            <person name="Kyrpides N."/>
            <person name="Mikhailova N."/>
            <person name="Cozen A.E."/>
            <person name="Fitz-Gibbon S.T."/>
            <person name="House C.H."/>
            <person name="Saltikov C."/>
            <person name="Lowe T.M."/>
            <person name="Richardson P."/>
        </authorList>
    </citation>
    <scope>NUCLEOTIDE SEQUENCE [LARGE SCALE GENOMIC DNA]</scope>
    <source>
        <strain evidence="5">JCM 11548</strain>
    </source>
</reference>
<dbReference type="Proteomes" id="UP000001431">
    <property type="component" value="Chromosome"/>
</dbReference>
<evidence type="ECO:0000313" key="6">
    <source>
        <dbReference type="Proteomes" id="UP000001431"/>
    </source>
</evidence>
<dbReference type="KEGG" id="pcl:Pcal_0336"/>
<feature type="domain" description="Cobalamin adenosyltransferase-like" evidence="4">
    <location>
        <begin position="15"/>
        <end position="164"/>
    </location>
</feature>
<dbReference type="EMBL" id="CP000561">
    <property type="protein sequence ID" value="ABO07771.1"/>
    <property type="molecule type" value="Genomic_DNA"/>
</dbReference>
<name>A3MT04_PYRCJ</name>
<keyword evidence="1" id="KW-0808">Transferase</keyword>
<evidence type="ECO:0000256" key="3">
    <source>
        <dbReference type="ARBA" id="ARBA00022840"/>
    </source>
</evidence>
<keyword evidence="3" id="KW-0067">ATP-binding</keyword>
<dbReference type="RefSeq" id="WP_011849028.1">
    <property type="nucleotide sequence ID" value="NC_009073.1"/>
</dbReference>
<dbReference type="GO" id="GO:0016740">
    <property type="term" value="F:transferase activity"/>
    <property type="evidence" value="ECO:0007669"/>
    <property type="project" value="UniProtKB-KW"/>
</dbReference>
<gene>
    <name evidence="5" type="ordered locus">Pcal_0336</name>
</gene>
<sequence length="200" mass="22234">MPRVAKPCIFLGSCSGDLGDTEVLWLGKPLCVSKASGIIKVFGALETALAYLNLAALKCERQRKCLTRLYWSLQNLGFYLSTGEERYFAQSLHMLQKGIHCLKPLLPDTPLGWIYCLDECCGYVNSARAWVRWVERRITAVEEGRKAILVLNHLANALFETMRTANHGVKIGNRLVVPQTQLDAPVPPCLDECPTNGKTA</sequence>
<dbReference type="Gene3D" id="1.20.1200.10">
    <property type="entry name" value="Cobalamin adenosyltransferase-like"/>
    <property type="match status" value="1"/>
</dbReference>
<evidence type="ECO:0000256" key="2">
    <source>
        <dbReference type="ARBA" id="ARBA00022741"/>
    </source>
</evidence>
<keyword evidence="2" id="KW-0547">Nucleotide-binding</keyword>
<organism evidence="5 6">
    <name type="scientific">Pyrobaculum calidifontis (strain DSM 21063 / JCM 11548 / VA1)</name>
    <dbReference type="NCBI Taxonomy" id="410359"/>
    <lineage>
        <taxon>Archaea</taxon>
        <taxon>Thermoproteota</taxon>
        <taxon>Thermoprotei</taxon>
        <taxon>Thermoproteales</taxon>
        <taxon>Thermoproteaceae</taxon>
        <taxon>Pyrobaculum</taxon>
    </lineage>
</organism>
<proteinExistence type="predicted"/>
<dbReference type="GO" id="GO:0005524">
    <property type="term" value="F:ATP binding"/>
    <property type="evidence" value="ECO:0007669"/>
    <property type="project" value="UniProtKB-KW"/>
</dbReference>
<dbReference type="InterPro" id="IPR036451">
    <property type="entry name" value="CblAdoTrfase-like_sf"/>
</dbReference>
<dbReference type="GeneID" id="4908490"/>
<dbReference type="STRING" id="410359.Pcal_0336"/>
<evidence type="ECO:0000313" key="5">
    <source>
        <dbReference type="EMBL" id="ABO07771.1"/>
    </source>
</evidence>
<dbReference type="Pfam" id="PF01923">
    <property type="entry name" value="Cob_adeno_trans"/>
    <property type="match status" value="1"/>
</dbReference>